<dbReference type="AlphaFoldDB" id="A0A3P9H7A9"/>
<keyword evidence="7 12" id="KW-0560">Oxidoreductase</keyword>
<reference evidence="15" key="3">
    <citation type="submission" date="2025-08" db="UniProtKB">
        <authorList>
            <consortium name="Ensembl"/>
        </authorList>
    </citation>
    <scope>IDENTIFICATION</scope>
    <source>
        <strain evidence="15">HSOK</strain>
    </source>
</reference>
<evidence type="ECO:0000256" key="11">
    <source>
        <dbReference type="PROSITE-ProRule" id="PRU00152"/>
    </source>
</evidence>
<comment type="caution">
    <text evidence="11">Lacks conserved residue(s) required for the propagation of feature annotation.</text>
</comment>
<evidence type="ECO:0000259" key="14">
    <source>
        <dbReference type="PROSITE" id="PS51393"/>
    </source>
</evidence>
<dbReference type="InterPro" id="IPR001024">
    <property type="entry name" value="PLAT/LH2_dom"/>
</dbReference>
<feature type="binding site" evidence="10">
    <location>
        <position position="446"/>
    </location>
    <ligand>
        <name>Fe cation</name>
        <dbReference type="ChEBI" id="CHEBI:24875"/>
        <note>catalytic</note>
    </ligand>
</feature>
<dbReference type="InterPro" id="IPR020833">
    <property type="entry name" value="LipOase_Fe_BS"/>
</dbReference>
<dbReference type="Ensembl" id="ENSORLT00015008857.1">
    <property type="protein sequence ID" value="ENSORLP00015003687.1"/>
    <property type="gene ID" value="ENSORLG00015004469.1"/>
</dbReference>
<dbReference type="Pfam" id="PF00305">
    <property type="entry name" value="Lipoxygenase"/>
    <property type="match status" value="2"/>
</dbReference>
<keyword evidence="6 12" id="KW-0223">Dioxygenase</keyword>
<dbReference type="InterPro" id="IPR036226">
    <property type="entry name" value="LipOase_C_sf"/>
</dbReference>
<dbReference type="InterPro" id="IPR001885">
    <property type="entry name" value="LipOase_mml"/>
</dbReference>
<keyword evidence="4" id="KW-0963">Cytoplasm</keyword>
<evidence type="ECO:0000256" key="10">
    <source>
        <dbReference type="PIRSR" id="PIRSR601885-1"/>
    </source>
</evidence>
<evidence type="ECO:0000313" key="15">
    <source>
        <dbReference type="Ensembl" id="ENSORLP00015003687.1"/>
    </source>
</evidence>
<dbReference type="Proteomes" id="UP000265200">
    <property type="component" value="Chromosome 9"/>
</dbReference>
<dbReference type="PANTHER" id="PTHR11771">
    <property type="entry name" value="LIPOXYGENASE"/>
    <property type="match status" value="1"/>
</dbReference>
<dbReference type="InterPro" id="IPR013819">
    <property type="entry name" value="LipOase_C"/>
</dbReference>
<dbReference type="InterPro" id="IPR036392">
    <property type="entry name" value="PLAT/LH2_dom_sf"/>
</dbReference>
<evidence type="ECO:0000256" key="8">
    <source>
        <dbReference type="ARBA" id="ARBA00023004"/>
    </source>
</evidence>
<evidence type="ECO:0008006" key="17">
    <source>
        <dbReference type="Google" id="ProtNLM"/>
    </source>
</evidence>
<dbReference type="PRINTS" id="PR00087">
    <property type="entry name" value="LIPOXYGENASE"/>
</dbReference>
<keyword evidence="5 10" id="KW-0479">Metal-binding</keyword>
<sequence>MVDYKVTVWTDNASPSFTLHLVYITLHGTKGKSESTSLGHLSESFSKGNKSTLTVSCSKDIGELEMIKLEKGRISWTQWLPGMVEVETQSEQVYRFPIYHWISNGNINLFREGKGLCDGIPECMKEDSICSLPHDDSSTIASIISTGMEHLDVEDFFFGYQYLNGINPMVIKRITSLPENFPVPDNSDSLLLSFQQKGNIFLCDYKILDGVETNTINDKKQYLAAPLVLLHQTEEGMMMPIAIQLKQKPGDDNPIFLPSDSELDWLLAKLYVRSADFNLHELNYHLLRTHLLAEVFAVALKRNLPRVHPVYKVPEADAAVLSSLRMEFSPMCFIVSGGKGMDTILQRSLSNLTYKSLCIPDDIKERGLEDVKNFHYRDDGLKLWDIIFVKDTLSYYYKEDSEVKKDKELQKWIQEIFEHGFLSETETGEQILSFVTMVMFTCSVQHAAVNSGQNDYYGLMLNGPSTMQKPPPTKKGEATEASIMEALPDTQTTSRIMGVTNVWVHFDSKLVLLFQKFLLDFQEEYFIEKGPCSEIQKFQEKLRALSKKIEDRNKELLLPYKYLDPKFVECSVDI</sequence>
<dbReference type="InterPro" id="IPR000907">
    <property type="entry name" value="LipOase"/>
</dbReference>
<comment type="pathway">
    <text evidence="2">Lipid metabolism.</text>
</comment>
<feature type="domain" description="Lipoxygenase" evidence="14">
    <location>
        <begin position="154"/>
        <end position="574"/>
    </location>
</feature>
<proteinExistence type="inferred from homology"/>
<reference key="1">
    <citation type="journal article" date="2007" name="Nature">
        <title>The medaka draft genome and insights into vertebrate genome evolution.</title>
        <authorList>
            <person name="Kasahara M."/>
            <person name="Naruse K."/>
            <person name="Sasaki S."/>
            <person name="Nakatani Y."/>
            <person name="Qu W."/>
            <person name="Ahsan B."/>
            <person name="Yamada T."/>
            <person name="Nagayasu Y."/>
            <person name="Doi K."/>
            <person name="Kasai Y."/>
            <person name="Jindo T."/>
            <person name="Kobayashi D."/>
            <person name="Shimada A."/>
            <person name="Toyoda A."/>
            <person name="Kuroki Y."/>
            <person name="Fujiyama A."/>
            <person name="Sasaki T."/>
            <person name="Shimizu A."/>
            <person name="Asakawa S."/>
            <person name="Shimizu N."/>
            <person name="Hashimoto S."/>
            <person name="Yang J."/>
            <person name="Lee Y."/>
            <person name="Matsushima K."/>
            <person name="Sugano S."/>
            <person name="Sakaizumi M."/>
            <person name="Narita T."/>
            <person name="Ohishi K."/>
            <person name="Haga S."/>
            <person name="Ohta F."/>
            <person name="Nomoto H."/>
            <person name="Nogata K."/>
            <person name="Morishita T."/>
            <person name="Endo T."/>
            <person name="Shin-I T."/>
            <person name="Takeda H."/>
            <person name="Morishita S."/>
            <person name="Kohara Y."/>
        </authorList>
    </citation>
    <scope>NUCLEOTIDE SEQUENCE [LARGE SCALE GENOMIC DNA]</scope>
    <source>
        <strain>Hd-rR</strain>
    </source>
</reference>
<protein>
    <recommendedName>
        <fullName evidence="17">Lipoxygenase domain-containing protein</fullName>
    </recommendedName>
</protein>
<dbReference type="Pfam" id="PF01477">
    <property type="entry name" value="PLAT"/>
    <property type="match status" value="1"/>
</dbReference>
<evidence type="ECO:0000256" key="4">
    <source>
        <dbReference type="ARBA" id="ARBA00022490"/>
    </source>
</evidence>
<reference evidence="15 16" key="2">
    <citation type="submission" date="2017-04" db="EMBL/GenBank/DDBJ databases">
        <title>CpG methylation of centromeres and impact of large insertions on vertebrate speciation.</title>
        <authorList>
            <person name="Ichikawa K."/>
            <person name="Yoshimura J."/>
            <person name="Morishita S."/>
        </authorList>
    </citation>
    <scope>NUCLEOTIDE SEQUENCE</scope>
    <source>
        <strain evidence="15 16">HSOK</strain>
    </source>
</reference>
<keyword evidence="8 10" id="KW-0408">Iron</keyword>
<dbReference type="PROSITE" id="PS00711">
    <property type="entry name" value="LIPOXYGENASE_1"/>
    <property type="match status" value="1"/>
</dbReference>
<dbReference type="PROSITE" id="PS51393">
    <property type="entry name" value="LIPOXYGENASE_3"/>
    <property type="match status" value="1"/>
</dbReference>
<feature type="binding site" evidence="10">
    <location>
        <position position="290"/>
    </location>
    <ligand>
        <name>Fe cation</name>
        <dbReference type="ChEBI" id="CHEBI:24875"/>
        <note>catalytic</note>
    </ligand>
</feature>
<dbReference type="GO" id="GO:0005506">
    <property type="term" value="F:iron ion binding"/>
    <property type="evidence" value="ECO:0007669"/>
    <property type="project" value="InterPro"/>
</dbReference>
<dbReference type="GO" id="GO:0005737">
    <property type="term" value="C:cytoplasm"/>
    <property type="evidence" value="ECO:0007669"/>
    <property type="project" value="UniProtKB-SubCell"/>
</dbReference>
<evidence type="ECO:0000256" key="2">
    <source>
        <dbReference type="ARBA" id="ARBA00005189"/>
    </source>
</evidence>
<comment type="cofactor">
    <cofactor evidence="10">
        <name>Fe cation</name>
        <dbReference type="ChEBI" id="CHEBI:24875"/>
    </cofactor>
    <text evidence="10">Binds 1 Fe cation per subunit.</text>
</comment>
<accession>A0A3P9H7A9</accession>
<comment type="subcellular location">
    <subcellularLocation>
        <location evidence="1">Cytoplasm</location>
    </subcellularLocation>
</comment>
<evidence type="ECO:0000256" key="12">
    <source>
        <dbReference type="RuleBase" id="RU003974"/>
    </source>
</evidence>
<feature type="binding site" evidence="10">
    <location>
        <position position="574"/>
    </location>
    <ligand>
        <name>Fe cation</name>
        <dbReference type="ChEBI" id="CHEBI:24875"/>
        <note>catalytic</note>
    </ligand>
</feature>
<evidence type="ECO:0000259" key="13">
    <source>
        <dbReference type="PROSITE" id="PS50095"/>
    </source>
</evidence>
<comment type="similarity">
    <text evidence="3 12">Belongs to the lipoxygenase family.</text>
</comment>
<dbReference type="Gene3D" id="2.60.60.20">
    <property type="entry name" value="PLAT/LH2 domain"/>
    <property type="match status" value="1"/>
</dbReference>
<dbReference type="SUPFAM" id="SSF49723">
    <property type="entry name" value="Lipase/lipooxygenase domain (PLAT/LH2 domain)"/>
    <property type="match status" value="1"/>
</dbReference>
<dbReference type="GO" id="GO:0034440">
    <property type="term" value="P:lipid oxidation"/>
    <property type="evidence" value="ECO:0007669"/>
    <property type="project" value="InterPro"/>
</dbReference>
<evidence type="ECO:0000256" key="7">
    <source>
        <dbReference type="ARBA" id="ARBA00023002"/>
    </source>
</evidence>
<reference evidence="15" key="4">
    <citation type="submission" date="2025-09" db="UniProtKB">
        <authorList>
            <consortium name="Ensembl"/>
        </authorList>
    </citation>
    <scope>IDENTIFICATION</scope>
    <source>
        <strain evidence="15">HSOK</strain>
    </source>
</reference>
<dbReference type="GO" id="GO:0016702">
    <property type="term" value="F:oxidoreductase activity, acting on single donors with incorporation of molecular oxygen, incorporation of two atoms of oxygen"/>
    <property type="evidence" value="ECO:0007669"/>
    <property type="project" value="InterPro"/>
</dbReference>
<evidence type="ECO:0000256" key="6">
    <source>
        <dbReference type="ARBA" id="ARBA00022964"/>
    </source>
</evidence>
<dbReference type="Gene3D" id="3.10.450.60">
    <property type="match status" value="1"/>
</dbReference>
<dbReference type="SMART" id="SM00308">
    <property type="entry name" value="LH2"/>
    <property type="match status" value="1"/>
</dbReference>
<feature type="domain" description="PLAT" evidence="13">
    <location>
        <begin position="2"/>
        <end position="116"/>
    </location>
</feature>
<keyword evidence="9" id="KW-0443">Lipid metabolism</keyword>
<evidence type="ECO:0000256" key="1">
    <source>
        <dbReference type="ARBA" id="ARBA00004496"/>
    </source>
</evidence>
<evidence type="ECO:0000256" key="3">
    <source>
        <dbReference type="ARBA" id="ARBA00009419"/>
    </source>
</evidence>
<organism evidence="15 16">
    <name type="scientific">Oryzias latipes</name>
    <name type="common">Japanese rice fish</name>
    <name type="synonym">Japanese killifish</name>
    <dbReference type="NCBI Taxonomy" id="8090"/>
    <lineage>
        <taxon>Eukaryota</taxon>
        <taxon>Metazoa</taxon>
        <taxon>Chordata</taxon>
        <taxon>Craniata</taxon>
        <taxon>Vertebrata</taxon>
        <taxon>Euteleostomi</taxon>
        <taxon>Actinopterygii</taxon>
        <taxon>Neopterygii</taxon>
        <taxon>Teleostei</taxon>
        <taxon>Neoteleostei</taxon>
        <taxon>Acanthomorphata</taxon>
        <taxon>Ovalentaria</taxon>
        <taxon>Atherinomorphae</taxon>
        <taxon>Beloniformes</taxon>
        <taxon>Adrianichthyidae</taxon>
        <taxon>Oryziinae</taxon>
        <taxon>Oryzias</taxon>
    </lineage>
</organism>
<feature type="binding site" evidence="10">
    <location>
        <position position="285"/>
    </location>
    <ligand>
        <name>Fe cation</name>
        <dbReference type="ChEBI" id="CHEBI:24875"/>
        <note>catalytic</note>
    </ligand>
</feature>
<dbReference type="PRINTS" id="PR00467">
    <property type="entry name" value="MAMLPOXGNASE"/>
</dbReference>
<evidence type="ECO:0000313" key="16">
    <source>
        <dbReference type="Proteomes" id="UP000265200"/>
    </source>
</evidence>
<dbReference type="SUPFAM" id="SSF48484">
    <property type="entry name" value="Lipoxigenase"/>
    <property type="match status" value="1"/>
</dbReference>
<dbReference type="PROSITE" id="PS50095">
    <property type="entry name" value="PLAT"/>
    <property type="match status" value="1"/>
</dbReference>
<dbReference type="Gene3D" id="1.20.245.10">
    <property type="entry name" value="Lipoxygenase-1, Domain 5"/>
    <property type="match status" value="1"/>
</dbReference>
<name>A0A3P9H7A9_ORYLA</name>
<evidence type="ECO:0000256" key="9">
    <source>
        <dbReference type="ARBA" id="ARBA00023098"/>
    </source>
</evidence>
<evidence type="ECO:0000256" key="5">
    <source>
        <dbReference type="ARBA" id="ARBA00022723"/>
    </source>
</evidence>